<evidence type="ECO:0000256" key="2">
    <source>
        <dbReference type="SAM" id="Phobius"/>
    </source>
</evidence>
<feature type="region of interest" description="Disordered" evidence="1">
    <location>
        <begin position="69"/>
        <end position="102"/>
    </location>
</feature>
<keyword evidence="2" id="KW-0472">Membrane</keyword>
<feature type="transmembrane region" description="Helical" evidence="2">
    <location>
        <begin position="18"/>
        <end position="36"/>
    </location>
</feature>
<proteinExistence type="predicted"/>
<keyword evidence="4" id="KW-1185">Reference proteome</keyword>
<evidence type="ECO:0000313" key="3">
    <source>
        <dbReference type="EMBL" id="MBB6072299.1"/>
    </source>
</evidence>
<comment type="caution">
    <text evidence="3">The sequence shown here is derived from an EMBL/GenBank/DDBJ whole genome shotgun (WGS) entry which is preliminary data.</text>
</comment>
<dbReference type="EMBL" id="JACHIA010000014">
    <property type="protein sequence ID" value="MBB6072299.1"/>
    <property type="molecule type" value="Genomic_DNA"/>
</dbReference>
<evidence type="ECO:0000313" key="4">
    <source>
        <dbReference type="Proteomes" id="UP000582837"/>
    </source>
</evidence>
<sequence>MADTLLQQWKTRAENNRLIAGLMVLFAVVSVAVTIAKNTVDLRNGFTPKNPAVETVAPVDSEILVQPVPRVRNRAAPDDRFSMPDGKMRDRTLPPSLPPASR</sequence>
<keyword evidence="2" id="KW-0812">Transmembrane</keyword>
<dbReference type="Proteomes" id="UP000582837">
    <property type="component" value="Unassembled WGS sequence"/>
</dbReference>
<evidence type="ECO:0000256" key="1">
    <source>
        <dbReference type="SAM" id="MobiDB-lite"/>
    </source>
</evidence>
<name>A0A841H384_9BACT</name>
<feature type="compositionally biased region" description="Basic and acidic residues" evidence="1">
    <location>
        <begin position="75"/>
        <end position="92"/>
    </location>
</feature>
<gene>
    <name evidence="3" type="ORF">HNQ61_003961</name>
</gene>
<accession>A0A841H384</accession>
<dbReference type="RefSeq" id="WP_170036454.1">
    <property type="nucleotide sequence ID" value="NZ_JABDTL010000002.1"/>
</dbReference>
<dbReference type="AlphaFoldDB" id="A0A841H384"/>
<keyword evidence="2" id="KW-1133">Transmembrane helix</keyword>
<protein>
    <submittedName>
        <fullName evidence="3">Uncharacterized protein</fullName>
    </submittedName>
</protein>
<reference evidence="3 4" key="1">
    <citation type="submission" date="2020-08" db="EMBL/GenBank/DDBJ databases">
        <title>Genomic Encyclopedia of Type Strains, Phase IV (KMG-IV): sequencing the most valuable type-strain genomes for metagenomic binning, comparative biology and taxonomic classification.</title>
        <authorList>
            <person name="Goeker M."/>
        </authorList>
    </citation>
    <scope>NUCLEOTIDE SEQUENCE [LARGE SCALE GENOMIC DNA]</scope>
    <source>
        <strain evidence="3 4">DSM 29007</strain>
    </source>
</reference>
<organism evidence="3 4">
    <name type="scientific">Longimicrobium terrae</name>
    <dbReference type="NCBI Taxonomy" id="1639882"/>
    <lineage>
        <taxon>Bacteria</taxon>
        <taxon>Pseudomonadati</taxon>
        <taxon>Gemmatimonadota</taxon>
        <taxon>Longimicrobiia</taxon>
        <taxon>Longimicrobiales</taxon>
        <taxon>Longimicrobiaceae</taxon>
        <taxon>Longimicrobium</taxon>
    </lineage>
</organism>